<name>A0A5C7EJD3_9PROT</name>
<dbReference type="EMBL" id="VPFL01000013">
    <property type="protein sequence ID" value="TXF11455.1"/>
    <property type="molecule type" value="Genomic_DNA"/>
</dbReference>
<dbReference type="Pfam" id="PF22688">
    <property type="entry name" value="Hda_lid"/>
    <property type="match status" value="1"/>
</dbReference>
<dbReference type="GO" id="GO:0006270">
    <property type="term" value="P:DNA replication initiation"/>
    <property type="evidence" value="ECO:0007669"/>
    <property type="project" value="TreeGrafter"/>
</dbReference>
<keyword evidence="3" id="KW-1185">Reference proteome</keyword>
<gene>
    <name evidence="2" type="ORF">FR698_10110</name>
</gene>
<dbReference type="OrthoDB" id="9784878at2"/>
<dbReference type="InterPro" id="IPR055199">
    <property type="entry name" value="Hda_lid"/>
</dbReference>
<dbReference type="AlphaFoldDB" id="A0A5C7EJD3"/>
<organism evidence="2 3">
    <name type="scientific">Pelomicrobium methylotrophicum</name>
    <dbReference type="NCBI Taxonomy" id="2602750"/>
    <lineage>
        <taxon>Bacteria</taxon>
        <taxon>Pseudomonadati</taxon>
        <taxon>Pseudomonadota</taxon>
        <taxon>Hydrogenophilia</taxon>
        <taxon>Hydrogenophilia incertae sedis</taxon>
        <taxon>Pelomicrobium</taxon>
    </lineage>
</organism>
<dbReference type="SUPFAM" id="SSF52540">
    <property type="entry name" value="P-loop containing nucleoside triphosphate hydrolases"/>
    <property type="match status" value="1"/>
</dbReference>
<dbReference type="Gene3D" id="1.10.8.60">
    <property type="match status" value="1"/>
</dbReference>
<comment type="caution">
    <text evidence="2">The sequence shown here is derived from an EMBL/GenBank/DDBJ whole genome shotgun (WGS) entry which is preliminary data.</text>
</comment>
<dbReference type="GO" id="GO:0003688">
    <property type="term" value="F:DNA replication origin binding"/>
    <property type="evidence" value="ECO:0007669"/>
    <property type="project" value="TreeGrafter"/>
</dbReference>
<reference evidence="2 3" key="1">
    <citation type="submission" date="2019-08" db="EMBL/GenBank/DDBJ databases">
        <title>Pelomicrobium methylotrophicum gen. nov., sp. nov. a moderately thermophilic, facultatively anaerobic, lithoautotrophic and methylotrophic bacterium isolated from a terrestrial mud volcano.</title>
        <authorList>
            <person name="Slobodkina G.B."/>
            <person name="Merkel A.Y."/>
            <person name="Slobodkin A.I."/>
        </authorList>
    </citation>
    <scope>NUCLEOTIDE SEQUENCE [LARGE SCALE GENOMIC DNA]</scope>
    <source>
        <strain evidence="2 3">SM250</strain>
    </source>
</reference>
<proteinExistence type="predicted"/>
<dbReference type="GO" id="GO:0005886">
    <property type="term" value="C:plasma membrane"/>
    <property type="evidence" value="ECO:0007669"/>
    <property type="project" value="TreeGrafter"/>
</dbReference>
<accession>A0A5C7EJD3</accession>
<evidence type="ECO:0000313" key="2">
    <source>
        <dbReference type="EMBL" id="TXF11455.1"/>
    </source>
</evidence>
<dbReference type="PANTHER" id="PTHR30050:SF5">
    <property type="entry name" value="DNAA REGULATORY INACTIVATOR HDA"/>
    <property type="match status" value="1"/>
</dbReference>
<dbReference type="Gene3D" id="3.40.50.300">
    <property type="entry name" value="P-loop containing nucleotide triphosphate hydrolases"/>
    <property type="match status" value="1"/>
</dbReference>
<dbReference type="InterPro" id="IPR017788">
    <property type="entry name" value="Hda"/>
</dbReference>
<evidence type="ECO:0000259" key="1">
    <source>
        <dbReference type="Pfam" id="PF22688"/>
    </source>
</evidence>
<sequence length="223" mass="24215">MNQLVLALQEPPAPTFDNFVPGRNAEVVAALQALATRPDAERVVYLWGAPASGRTHLLAALVESARQAGLEAALVAGAAGVTLPEVTLLALDGVERLDAAGERALFNALNRARDGTARVAVSGPCPPARLRLREDVTTRLGGGLVFEVHPLSDEEKIAALEARAEERGFALPREAIQYLLARSPRDMATLFAVLDRLDQRSIERHRPVTVRLLREVLEEPMRR</sequence>
<dbReference type="PANTHER" id="PTHR30050">
    <property type="entry name" value="CHROMOSOMAL REPLICATION INITIATOR PROTEIN DNAA"/>
    <property type="match status" value="1"/>
</dbReference>
<dbReference type="FunCoup" id="A0A5C7EJD3">
    <property type="interactions" value="95"/>
</dbReference>
<feature type="domain" description="Hda lid" evidence="1">
    <location>
        <begin position="153"/>
        <end position="217"/>
    </location>
</feature>
<dbReference type="InterPro" id="IPR027417">
    <property type="entry name" value="P-loop_NTPase"/>
</dbReference>
<dbReference type="Proteomes" id="UP000321201">
    <property type="component" value="Unassembled WGS sequence"/>
</dbReference>
<dbReference type="NCBIfam" id="TIGR03420">
    <property type="entry name" value="DnaA_homol_Hda"/>
    <property type="match status" value="1"/>
</dbReference>
<protein>
    <submittedName>
        <fullName evidence="2">DnaA regulatory inactivator Hda</fullName>
    </submittedName>
</protein>
<evidence type="ECO:0000313" key="3">
    <source>
        <dbReference type="Proteomes" id="UP000321201"/>
    </source>
</evidence>
<dbReference type="InParanoid" id="A0A5C7EJD3"/>
<dbReference type="RefSeq" id="WP_147800084.1">
    <property type="nucleotide sequence ID" value="NZ_VPFL01000013.1"/>
</dbReference>
<dbReference type="GO" id="GO:0032297">
    <property type="term" value="P:negative regulation of DNA-templated DNA replication initiation"/>
    <property type="evidence" value="ECO:0007669"/>
    <property type="project" value="InterPro"/>
</dbReference>